<comment type="cofactor">
    <cofactor evidence="8">
        <name>FAD</name>
        <dbReference type="ChEBI" id="CHEBI:57692"/>
    </cofactor>
    <text evidence="8">Binds 1 FAD per subunit.</text>
</comment>
<evidence type="ECO:0000256" key="6">
    <source>
        <dbReference type="ARBA" id="ARBA00023157"/>
    </source>
</evidence>
<dbReference type="PRINTS" id="PR00368">
    <property type="entry name" value="FADPNR"/>
</dbReference>
<keyword evidence="11" id="KW-0472">Membrane</keyword>
<keyword evidence="6" id="KW-1015">Disulfide bond</keyword>
<dbReference type="Pfam" id="PF07992">
    <property type="entry name" value="Pyr_redox_2"/>
    <property type="match status" value="1"/>
</dbReference>
<feature type="binding site" evidence="8">
    <location>
        <position position="343"/>
    </location>
    <ligand>
        <name>FAD</name>
        <dbReference type="ChEBI" id="CHEBI:57692"/>
    </ligand>
</feature>
<dbReference type="AlphaFoldDB" id="A0A0F4Z4V9"/>
<dbReference type="GO" id="GO:0016668">
    <property type="term" value="F:oxidoreductase activity, acting on a sulfur group of donors, NAD(P) as acceptor"/>
    <property type="evidence" value="ECO:0007669"/>
    <property type="project" value="InterPro"/>
</dbReference>
<evidence type="ECO:0000259" key="12">
    <source>
        <dbReference type="Pfam" id="PF02852"/>
    </source>
</evidence>
<dbReference type="Proteomes" id="UP000053958">
    <property type="component" value="Unassembled WGS sequence"/>
</dbReference>
<dbReference type="FunFam" id="3.30.390.30:FF:000001">
    <property type="entry name" value="Dihydrolipoyl dehydrogenase"/>
    <property type="match status" value="1"/>
</dbReference>
<keyword evidence="11" id="KW-0812">Transmembrane</keyword>
<feature type="domain" description="FAD/NAD(P)-binding" evidence="13">
    <location>
        <begin position="24"/>
        <end position="359"/>
    </location>
</feature>
<comment type="similarity">
    <text evidence="1 10">Belongs to the class-I pyridine nucleotide-disulfide oxidoreductase family.</text>
</comment>
<feature type="domain" description="Pyridine nucleotide-disulphide oxidoreductase dimerisation" evidence="12">
    <location>
        <begin position="383"/>
        <end position="491"/>
    </location>
</feature>
<evidence type="ECO:0000259" key="13">
    <source>
        <dbReference type="Pfam" id="PF07992"/>
    </source>
</evidence>
<keyword evidence="11" id="KW-1133">Transmembrane helix</keyword>
<dbReference type="PROSITE" id="PS00076">
    <property type="entry name" value="PYRIDINE_REDOX_1"/>
    <property type="match status" value="1"/>
</dbReference>
<gene>
    <name evidence="14" type="ORF">T310_0374</name>
</gene>
<dbReference type="PANTHER" id="PTHR43014:SF2">
    <property type="entry name" value="MERCURIC REDUCTASE"/>
    <property type="match status" value="1"/>
</dbReference>
<dbReference type="PRINTS" id="PR00411">
    <property type="entry name" value="PNDRDTASEI"/>
</dbReference>
<feature type="transmembrane region" description="Helical" evidence="11">
    <location>
        <begin position="25"/>
        <end position="46"/>
    </location>
</feature>
<keyword evidence="7 10" id="KW-0676">Redox-active center</keyword>
<evidence type="ECO:0000256" key="4">
    <source>
        <dbReference type="ARBA" id="ARBA00022857"/>
    </source>
</evidence>
<proteinExistence type="inferred from homology"/>
<keyword evidence="8" id="KW-0547">Nucleotide-binding</keyword>
<evidence type="ECO:0000256" key="2">
    <source>
        <dbReference type="ARBA" id="ARBA00022630"/>
    </source>
</evidence>
<dbReference type="EMBL" id="LASV01000017">
    <property type="protein sequence ID" value="KKA25569.1"/>
    <property type="molecule type" value="Genomic_DNA"/>
</dbReference>
<evidence type="ECO:0000313" key="14">
    <source>
        <dbReference type="EMBL" id="KKA25569.1"/>
    </source>
</evidence>
<dbReference type="OrthoDB" id="361797at2759"/>
<evidence type="ECO:0000256" key="8">
    <source>
        <dbReference type="PIRSR" id="PIRSR000350-3"/>
    </source>
</evidence>
<evidence type="ECO:0000313" key="15">
    <source>
        <dbReference type="Proteomes" id="UP000053958"/>
    </source>
</evidence>
<evidence type="ECO:0000256" key="9">
    <source>
        <dbReference type="PIRSR" id="PIRSR000350-4"/>
    </source>
</evidence>
<dbReference type="RefSeq" id="XP_013332181.1">
    <property type="nucleotide sequence ID" value="XM_013476727.1"/>
</dbReference>
<accession>A0A0F4Z4V9</accession>
<dbReference type="InterPro" id="IPR004099">
    <property type="entry name" value="Pyr_nucl-diS_OxRdtase_dimer"/>
</dbReference>
<evidence type="ECO:0000256" key="5">
    <source>
        <dbReference type="ARBA" id="ARBA00023002"/>
    </source>
</evidence>
<feature type="binding site" evidence="8">
    <location>
        <begin position="211"/>
        <end position="218"/>
    </location>
    <ligand>
        <name>NAD(+)</name>
        <dbReference type="ChEBI" id="CHEBI:57540"/>
    </ligand>
</feature>
<dbReference type="STRING" id="1408163.A0A0F4Z4V9"/>
<organism evidence="14 15">
    <name type="scientific">Rasamsonia emersonii (strain ATCC 16479 / CBS 393.64 / IMI 116815)</name>
    <dbReference type="NCBI Taxonomy" id="1408163"/>
    <lineage>
        <taxon>Eukaryota</taxon>
        <taxon>Fungi</taxon>
        <taxon>Dikarya</taxon>
        <taxon>Ascomycota</taxon>
        <taxon>Pezizomycotina</taxon>
        <taxon>Eurotiomycetes</taxon>
        <taxon>Eurotiomycetidae</taxon>
        <taxon>Eurotiales</taxon>
        <taxon>Trichocomaceae</taxon>
        <taxon>Rasamsonia</taxon>
    </lineage>
</organism>
<keyword evidence="5 10" id="KW-0560">Oxidoreductase</keyword>
<dbReference type="GO" id="GO:0050660">
    <property type="term" value="F:flavin adenine dinucleotide binding"/>
    <property type="evidence" value="ECO:0007669"/>
    <property type="project" value="TreeGrafter"/>
</dbReference>
<feature type="binding site" evidence="8">
    <location>
        <position position="302"/>
    </location>
    <ligand>
        <name>NAD(+)</name>
        <dbReference type="ChEBI" id="CHEBI:57540"/>
    </ligand>
</feature>
<name>A0A0F4Z4V9_RASE3</name>
<comment type="caution">
    <text evidence="14">The sequence shown here is derived from an EMBL/GenBank/DDBJ whole genome shotgun (WGS) entry which is preliminary data.</text>
</comment>
<keyword evidence="3 8" id="KW-0274">FAD</keyword>
<sequence length="507" mass="54077">MATCTAESGTASCCSKKQDTRSCRIVIIGGGSAAFAAAAAAAPLALSVKIVNEGLPMGGCCVNVGCVPSKFLIQASHVNSPLNRSPPYHGFSNVSDRVTDFAALTKQNCALVESLREEKYAGVIAGFDNVEYVKGFGRLVKREGHFAVAVRHNPADETPYRELPADRVILATGVHNSLPEHLRQDLGKLPYLTNETAYFETVRPESLIVLGGGYVAVEAAQMFARLGSRVTLLQRSSHILSDISEDIGTALAGYLEEEGIEVVVGVEILSVAASDDRRITVTAKHRDEIRAFTASKIFVATGRSANTTDVSEIPIHLSDSPHGGFVVSNTLQTSITGVYAAGDCVANSPQYVYTAAAEGKLAALNALASFHGREEEQMDYSVVPWVVFSSPAVAGVGLDVAAARARGIDAEASTIPLSLLPRALVQQDTRGFVTLIRNKQDDTIIGARVLAEEGGELIMEASLCVRYKIKARDVATMFHPYLTWNEAWKLAALGFAKNVKQLSCCAT</sequence>
<dbReference type="InterPro" id="IPR001100">
    <property type="entry name" value="Pyr_nuc-diS_OxRdtase"/>
</dbReference>
<dbReference type="SUPFAM" id="SSF55424">
    <property type="entry name" value="FAD/NAD-linked reductases, dimerisation (C-terminal) domain"/>
    <property type="match status" value="1"/>
</dbReference>
<feature type="binding site" evidence="8">
    <location>
        <position position="70"/>
    </location>
    <ligand>
        <name>FAD</name>
        <dbReference type="ChEBI" id="CHEBI:57692"/>
    </ligand>
</feature>
<evidence type="ECO:0000256" key="10">
    <source>
        <dbReference type="RuleBase" id="RU003691"/>
    </source>
</evidence>
<dbReference type="Pfam" id="PF02852">
    <property type="entry name" value="Pyr_redox_dim"/>
    <property type="match status" value="1"/>
</dbReference>
<dbReference type="PANTHER" id="PTHR43014">
    <property type="entry name" value="MERCURIC REDUCTASE"/>
    <property type="match status" value="1"/>
</dbReference>
<evidence type="ECO:0000256" key="7">
    <source>
        <dbReference type="ARBA" id="ARBA00023284"/>
    </source>
</evidence>
<dbReference type="InterPro" id="IPR016156">
    <property type="entry name" value="FAD/NAD-linked_Rdtase_dimer_sf"/>
</dbReference>
<keyword evidence="8" id="KW-0520">NAD</keyword>
<dbReference type="GeneID" id="25312428"/>
<evidence type="ECO:0000256" key="3">
    <source>
        <dbReference type="ARBA" id="ARBA00022827"/>
    </source>
</evidence>
<keyword evidence="2 10" id="KW-0285">Flavoprotein</keyword>
<dbReference type="Gene3D" id="3.30.390.30">
    <property type="match status" value="1"/>
</dbReference>
<evidence type="ECO:0000256" key="11">
    <source>
        <dbReference type="SAM" id="Phobius"/>
    </source>
</evidence>
<dbReference type="GO" id="GO:0003955">
    <property type="term" value="F:NAD(P)H dehydrogenase (quinone) activity"/>
    <property type="evidence" value="ECO:0007669"/>
    <property type="project" value="TreeGrafter"/>
</dbReference>
<keyword evidence="15" id="KW-1185">Reference proteome</keyword>
<dbReference type="PIRSF" id="PIRSF000350">
    <property type="entry name" value="Mercury_reductase_MerA"/>
    <property type="match status" value="1"/>
</dbReference>
<dbReference type="SUPFAM" id="SSF51905">
    <property type="entry name" value="FAD/NAD(P)-binding domain"/>
    <property type="match status" value="1"/>
</dbReference>
<dbReference type="Gene3D" id="3.50.50.60">
    <property type="entry name" value="FAD/NAD(P)-binding domain"/>
    <property type="match status" value="2"/>
</dbReference>
<dbReference type="GO" id="GO:0005759">
    <property type="term" value="C:mitochondrial matrix"/>
    <property type="evidence" value="ECO:0007669"/>
    <property type="project" value="UniProtKB-ARBA"/>
</dbReference>
<reference evidence="14 15" key="1">
    <citation type="submission" date="2015-04" db="EMBL/GenBank/DDBJ databases">
        <authorList>
            <person name="Heijne W.H."/>
            <person name="Fedorova N.D."/>
            <person name="Nierman W.C."/>
            <person name="Vollebregt A.W."/>
            <person name="Zhao Z."/>
            <person name="Wu L."/>
            <person name="Kumar M."/>
            <person name="Stam H."/>
            <person name="van den Berg M.A."/>
            <person name="Pel H.J."/>
        </authorList>
    </citation>
    <scope>NUCLEOTIDE SEQUENCE [LARGE SCALE GENOMIC DNA]</scope>
    <source>
        <strain evidence="14 15">CBS 393.64</strain>
    </source>
</reference>
<dbReference type="InterPro" id="IPR036188">
    <property type="entry name" value="FAD/NAD-bd_sf"/>
</dbReference>
<evidence type="ECO:0000256" key="1">
    <source>
        <dbReference type="ARBA" id="ARBA00007532"/>
    </source>
</evidence>
<keyword evidence="4" id="KW-0521">NADP</keyword>
<dbReference type="InterPro" id="IPR023753">
    <property type="entry name" value="FAD/NAD-binding_dom"/>
</dbReference>
<dbReference type="InterPro" id="IPR012999">
    <property type="entry name" value="Pyr_OxRdtase_I_AS"/>
</dbReference>
<protein>
    <submittedName>
        <fullName evidence="14">Mercuric reductase</fullName>
    </submittedName>
</protein>
<feature type="binding site" evidence="8">
    <location>
        <position position="137"/>
    </location>
    <ligand>
        <name>FAD</name>
        <dbReference type="ChEBI" id="CHEBI:57692"/>
    </ligand>
</feature>
<feature type="disulfide bond" description="Redox-active" evidence="9">
    <location>
        <begin position="61"/>
        <end position="66"/>
    </location>
</feature>